<evidence type="ECO:0000256" key="8">
    <source>
        <dbReference type="ARBA" id="ARBA00022694"/>
    </source>
</evidence>
<evidence type="ECO:0000256" key="13">
    <source>
        <dbReference type="ARBA" id="ARBA00022842"/>
    </source>
</evidence>
<evidence type="ECO:0000256" key="3">
    <source>
        <dbReference type="ARBA" id="ARBA00010183"/>
    </source>
</evidence>
<dbReference type="EC" id="3.1.26.3" evidence="15"/>
<feature type="active site" evidence="15">
    <location>
        <position position="117"/>
    </location>
</feature>
<dbReference type="HAMAP" id="MF_00104">
    <property type="entry name" value="RNase_III"/>
    <property type="match status" value="1"/>
</dbReference>
<evidence type="ECO:0000256" key="2">
    <source>
        <dbReference type="ARBA" id="ARBA00004496"/>
    </source>
</evidence>
<keyword evidence="8 15" id="KW-0819">tRNA processing</keyword>
<dbReference type="InParanoid" id="F5Y8J4"/>
<evidence type="ECO:0000256" key="7">
    <source>
        <dbReference type="ARBA" id="ARBA00022664"/>
    </source>
</evidence>
<dbReference type="SMART" id="SM00358">
    <property type="entry name" value="DSRM"/>
    <property type="match status" value="1"/>
</dbReference>
<dbReference type="EMBL" id="CP001841">
    <property type="protein sequence ID" value="AEF83178.1"/>
    <property type="molecule type" value="Genomic_DNA"/>
</dbReference>
<accession>F5Y8J4</accession>
<protein>
    <recommendedName>
        <fullName evidence="15">Ribonuclease 3</fullName>
        <ecNumber evidence="15">3.1.26.3</ecNumber>
    </recommendedName>
    <alternativeName>
        <fullName evidence="15">Ribonuclease III</fullName>
        <shortName evidence="15">RNase III</shortName>
    </alternativeName>
</protein>
<dbReference type="GO" id="GO:0006364">
    <property type="term" value="P:rRNA processing"/>
    <property type="evidence" value="ECO:0007669"/>
    <property type="project" value="UniProtKB-UniRule"/>
</dbReference>
<keyword evidence="11 15" id="KW-0255">Endonuclease</keyword>
<dbReference type="PANTHER" id="PTHR11207">
    <property type="entry name" value="RIBONUCLEASE III"/>
    <property type="match status" value="1"/>
</dbReference>
<organism evidence="18 19">
    <name type="scientific">Leadbettera azotonutricia (strain ATCC BAA-888 / DSM 13862 / ZAS-9)</name>
    <name type="common">Treponema azotonutricium</name>
    <dbReference type="NCBI Taxonomy" id="545695"/>
    <lineage>
        <taxon>Bacteria</taxon>
        <taxon>Pseudomonadati</taxon>
        <taxon>Spirochaetota</taxon>
        <taxon>Spirochaetia</taxon>
        <taxon>Spirochaetales</taxon>
        <taxon>Breznakiellaceae</taxon>
        <taxon>Leadbettera</taxon>
    </lineage>
</organism>
<evidence type="ECO:0000256" key="14">
    <source>
        <dbReference type="ARBA" id="ARBA00022884"/>
    </source>
</evidence>
<keyword evidence="7 15" id="KW-0507">mRNA processing</keyword>
<evidence type="ECO:0000256" key="12">
    <source>
        <dbReference type="ARBA" id="ARBA00022801"/>
    </source>
</evidence>
<dbReference type="GO" id="GO:0042802">
    <property type="term" value="F:identical protein binding"/>
    <property type="evidence" value="ECO:0007669"/>
    <property type="project" value="UniProtKB-ARBA"/>
</dbReference>
<dbReference type="PANTHER" id="PTHR11207:SF0">
    <property type="entry name" value="RIBONUCLEASE 3"/>
    <property type="match status" value="1"/>
</dbReference>
<evidence type="ECO:0000256" key="4">
    <source>
        <dbReference type="ARBA" id="ARBA00011738"/>
    </source>
</evidence>
<reference evidence="18 19" key="2">
    <citation type="journal article" date="2011" name="ISME J.">
        <title>RNA-seq reveals cooperative metabolic interactions between two termite-gut spirochete species in co-culture.</title>
        <authorList>
            <person name="Rosenthal A.Z."/>
            <person name="Matson E.G."/>
            <person name="Eldar A."/>
            <person name="Leadbetter J.R."/>
        </authorList>
    </citation>
    <scope>NUCLEOTIDE SEQUENCE [LARGE SCALE GENOMIC DNA]</scope>
    <source>
        <strain evidence="19">ATCC BAA-888 / DSM 13862 / ZAS-9</strain>
    </source>
</reference>
<dbReference type="eggNOG" id="COG0571">
    <property type="taxonomic scope" value="Bacteria"/>
</dbReference>
<feature type="domain" description="RNase III" evidence="17">
    <location>
        <begin position="1"/>
        <end position="128"/>
    </location>
</feature>
<feature type="binding site" evidence="15">
    <location>
        <position position="114"/>
    </location>
    <ligand>
        <name>Mg(2+)</name>
        <dbReference type="ChEBI" id="CHEBI:18420"/>
    </ligand>
</feature>
<evidence type="ECO:0000256" key="6">
    <source>
        <dbReference type="ARBA" id="ARBA00022552"/>
    </source>
</evidence>
<keyword evidence="19" id="KW-1185">Reference proteome</keyword>
<dbReference type="PROSITE" id="PS50142">
    <property type="entry name" value="RNASE_3_2"/>
    <property type="match status" value="1"/>
</dbReference>
<feature type="domain" description="DRBM" evidence="16">
    <location>
        <begin position="155"/>
        <end position="224"/>
    </location>
</feature>
<keyword evidence="12 15" id="KW-0378">Hydrolase</keyword>
<dbReference type="Proteomes" id="UP000009222">
    <property type="component" value="Chromosome"/>
</dbReference>
<sequence>MAAFLKTAGVRFKSMELLNLSFMHRSISNELDRALNNERLEFLGDSILGAITATLLYERLSDRPEGDLAKIKSVVVSEDILSGVARELQIDTLLILGKGEENSGGRSKNAILADALEAIIGAIYLDSGYKAAFAFVVSFMEAEISRVLEKRHHQDYKSLLQELCQRLYHNYPVYRLLKRSGPDHARLFWMEVIVSDIAYGPGTGRNKKTAEQEAAKMAYEALEKDSAE</sequence>
<dbReference type="FunFam" id="3.30.160.20:FF:000003">
    <property type="entry name" value="Ribonuclease 3"/>
    <property type="match status" value="1"/>
</dbReference>
<evidence type="ECO:0000313" key="19">
    <source>
        <dbReference type="Proteomes" id="UP000009222"/>
    </source>
</evidence>
<feature type="binding site" evidence="15">
    <location>
        <position position="117"/>
    </location>
    <ligand>
        <name>Mg(2+)</name>
        <dbReference type="ChEBI" id="CHEBI:18420"/>
    </ligand>
</feature>
<gene>
    <name evidence="15 18" type="primary">rnc</name>
    <name evidence="18" type="ordered locus">TREAZ_3325</name>
</gene>
<evidence type="ECO:0000259" key="16">
    <source>
        <dbReference type="PROSITE" id="PS50137"/>
    </source>
</evidence>
<dbReference type="InterPro" id="IPR011907">
    <property type="entry name" value="RNase_III"/>
</dbReference>
<comment type="function">
    <text evidence="15">Digests double-stranded RNA. Involved in the processing of primary rRNA transcript to yield the immediate precursors to the large and small rRNAs (23S and 16S). Processes some mRNAs, and tRNAs when they are encoded in the rRNA operon. Processes pre-crRNA and tracrRNA of type II CRISPR loci if present in the organism.</text>
</comment>
<dbReference type="SUPFAM" id="SSF54768">
    <property type="entry name" value="dsRNA-binding domain-like"/>
    <property type="match status" value="1"/>
</dbReference>
<dbReference type="AlphaFoldDB" id="F5Y8J4"/>
<dbReference type="FunFam" id="1.10.1520.10:FF:000001">
    <property type="entry name" value="Ribonuclease 3"/>
    <property type="match status" value="1"/>
</dbReference>
<dbReference type="Pfam" id="PF14622">
    <property type="entry name" value="Ribonucleas_3_3"/>
    <property type="match status" value="1"/>
</dbReference>
<feature type="binding site" evidence="15">
    <location>
        <position position="41"/>
    </location>
    <ligand>
        <name>Mg(2+)</name>
        <dbReference type="ChEBI" id="CHEBI:18420"/>
    </ligand>
</feature>
<evidence type="ECO:0000256" key="15">
    <source>
        <dbReference type="HAMAP-Rule" id="MF_00104"/>
    </source>
</evidence>
<keyword evidence="14 15" id="KW-0694">RNA-binding</keyword>
<dbReference type="FunCoup" id="F5Y8J4">
    <property type="interactions" value="314"/>
</dbReference>
<feature type="active site" evidence="15">
    <location>
        <position position="45"/>
    </location>
</feature>
<keyword evidence="5 15" id="KW-0963">Cytoplasm</keyword>
<evidence type="ECO:0000256" key="9">
    <source>
        <dbReference type="ARBA" id="ARBA00022722"/>
    </source>
</evidence>
<dbReference type="Gene3D" id="1.10.1520.10">
    <property type="entry name" value="Ribonuclease III domain"/>
    <property type="match status" value="1"/>
</dbReference>
<evidence type="ECO:0000256" key="5">
    <source>
        <dbReference type="ARBA" id="ARBA00022490"/>
    </source>
</evidence>
<dbReference type="InterPro" id="IPR000999">
    <property type="entry name" value="RNase_III_dom"/>
</dbReference>
<dbReference type="CDD" id="cd10845">
    <property type="entry name" value="DSRM_RNAse_III_family"/>
    <property type="match status" value="1"/>
</dbReference>
<evidence type="ECO:0000256" key="11">
    <source>
        <dbReference type="ARBA" id="ARBA00022759"/>
    </source>
</evidence>
<keyword evidence="10 15" id="KW-0479">Metal-binding</keyword>
<keyword evidence="9 15" id="KW-0540">Nuclease</keyword>
<dbReference type="Gene3D" id="3.30.160.20">
    <property type="match status" value="1"/>
</dbReference>
<keyword evidence="6 15" id="KW-0698">rRNA processing</keyword>
<dbReference type="HOGENOM" id="CLU_000907_1_3_12"/>
<proteinExistence type="inferred from homology"/>
<dbReference type="SMART" id="SM00535">
    <property type="entry name" value="RIBOc"/>
    <property type="match status" value="1"/>
</dbReference>
<dbReference type="PROSITE" id="PS00517">
    <property type="entry name" value="RNASE_3_1"/>
    <property type="match status" value="1"/>
</dbReference>
<keyword evidence="15" id="KW-0699">rRNA-binding</keyword>
<dbReference type="SUPFAM" id="SSF69065">
    <property type="entry name" value="RNase III domain-like"/>
    <property type="match status" value="1"/>
</dbReference>
<dbReference type="CDD" id="cd00593">
    <property type="entry name" value="RIBOc"/>
    <property type="match status" value="1"/>
</dbReference>
<dbReference type="InterPro" id="IPR014720">
    <property type="entry name" value="dsRBD_dom"/>
</dbReference>
<dbReference type="GO" id="GO:0046872">
    <property type="term" value="F:metal ion binding"/>
    <property type="evidence" value="ECO:0007669"/>
    <property type="project" value="UniProtKB-KW"/>
</dbReference>
<dbReference type="GO" id="GO:0003725">
    <property type="term" value="F:double-stranded RNA binding"/>
    <property type="evidence" value="ECO:0007669"/>
    <property type="project" value="TreeGrafter"/>
</dbReference>
<dbReference type="Pfam" id="PF00035">
    <property type="entry name" value="dsrm"/>
    <property type="match status" value="1"/>
</dbReference>
<evidence type="ECO:0000256" key="1">
    <source>
        <dbReference type="ARBA" id="ARBA00000109"/>
    </source>
</evidence>
<dbReference type="PROSITE" id="PS50137">
    <property type="entry name" value="DS_RBD"/>
    <property type="match status" value="1"/>
</dbReference>
<dbReference type="KEGG" id="taz:TREAZ_3325"/>
<keyword evidence="13 15" id="KW-0460">Magnesium</keyword>
<evidence type="ECO:0000259" key="17">
    <source>
        <dbReference type="PROSITE" id="PS50142"/>
    </source>
</evidence>
<dbReference type="GO" id="GO:0006397">
    <property type="term" value="P:mRNA processing"/>
    <property type="evidence" value="ECO:0007669"/>
    <property type="project" value="UniProtKB-UniRule"/>
</dbReference>
<comment type="catalytic activity">
    <reaction evidence="1 15">
        <text>Endonucleolytic cleavage to 5'-phosphomonoester.</text>
        <dbReference type="EC" id="3.1.26.3"/>
    </reaction>
</comment>
<dbReference type="GO" id="GO:0005737">
    <property type="term" value="C:cytoplasm"/>
    <property type="evidence" value="ECO:0007669"/>
    <property type="project" value="UniProtKB-SubCell"/>
</dbReference>
<comment type="subunit">
    <text evidence="4 15">Homodimer.</text>
</comment>
<comment type="similarity">
    <text evidence="3">Belongs to the ribonuclease III family.</text>
</comment>
<dbReference type="NCBIfam" id="TIGR02191">
    <property type="entry name" value="RNaseIII"/>
    <property type="match status" value="1"/>
</dbReference>
<evidence type="ECO:0000256" key="10">
    <source>
        <dbReference type="ARBA" id="ARBA00022723"/>
    </source>
</evidence>
<dbReference type="GO" id="GO:0004525">
    <property type="term" value="F:ribonuclease III activity"/>
    <property type="evidence" value="ECO:0007669"/>
    <property type="project" value="UniProtKB-UniRule"/>
</dbReference>
<evidence type="ECO:0000313" key="18">
    <source>
        <dbReference type="EMBL" id="AEF83178.1"/>
    </source>
</evidence>
<dbReference type="STRING" id="545695.TREAZ_3325"/>
<dbReference type="GO" id="GO:0008033">
    <property type="term" value="P:tRNA processing"/>
    <property type="evidence" value="ECO:0007669"/>
    <property type="project" value="UniProtKB-KW"/>
</dbReference>
<reference evidence="19" key="1">
    <citation type="submission" date="2009-12" db="EMBL/GenBank/DDBJ databases">
        <title>Complete sequence of Treponema azotonutricium strain ZAS-9.</title>
        <authorList>
            <person name="Tetu S.G."/>
            <person name="Matson E."/>
            <person name="Ren Q."/>
            <person name="Seshadri R."/>
            <person name="Elbourne L."/>
            <person name="Hassan K.A."/>
            <person name="Durkin A."/>
            <person name="Radune D."/>
            <person name="Mohamoud Y."/>
            <person name="Shay R."/>
            <person name="Jin S."/>
            <person name="Zhang X."/>
            <person name="Lucey K."/>
            <person name="Ballor N.R."/>
            <person name="Ottesen E."/>
            <person name="Rosenthal R."/>
            <person name="Allen A."/>
            <person name="Leadbetter J.R."/>
            <person name="Paulsen I.T."/>
        </authorList>
    </citation>
    <scope>NUCLEOTIDE SEQUENCE [LARGE SCALE GENOMIC DNA]</scope>
    <source>
        <strain evidence="19">ATCC BAA-888 / DSM 13862 / ZAS-9</strain>
    </source>
</reference>
<name>F5Y8J4_LEAAZ</name>
<dbReference type="RefSeq" id="WP_015712243.1">
    <property type="nucleotide sequence ID" value="NC_015577.1"/>
</dbReference>
<dbReference type="GO" id="GO:0010468">
    <property type="term" value="P:regulation of gene expression"/>
    <property type="evidence" value="ECO:0007669"/>
    <property type="project" value="TreeGrafter"/>
</dbReference>
<comment type="cofactor">
    <cofactor evidence="15">
        <name>Mg(2+)</name>
        <dbReference type="ChEBI" id="CHEBI:18420"/>
    </cofactor>
</comment>
<comment type="subcellular location">
    <subcellularLocation>
        <location evidence="2 15">Cytoplasm</location>
    </subcellularLocation>
</comment>
<dbReference type="InterPro" id="IPR036389">
    <property type="entry name" value="RNase_III_sf"/>
</dbReference>
<dbReference type="GO" id="GO:0019843">
    <property type="term" value="F:rRNA binding"/>
    <property type="evidence" value="ECO:0007669"/>
    <property type="project" value="UniProtKB-KW"/>
</dbReference>